<dbReference type="FunFam" id="2.30.30.30:FF:000003">
    <property type="entry name" value="Elongation factor P"/>
    <property type="match status" value="1"/>
</dbReference>
<evidence type="ECO:0000313" key="14">
    <source>
        <dbReference type="Proteomes" id="UP000610862"/>
    </source>
</evidence>
<dbReference type="InterPro" id="IPR013185">
    <property type="entry name" value="Transl_elong_KOW-like"/>
</dbReference>
<dbReference type="Gene3D" id="2.30.30.30">
    <property type="match status" value="1"/>
</dbReference>
<evidence type="ECO:0000313" key="13">
    <source>
        <dbReference type="EMBL" id="MBC8568922.1"/>
    </source>
</evidence>
<evidence type="ECO:0000256" key="6">
    <source>
        <dbReference type="ARBA" id="ARBA00022917"/>
    </source>
</evidence>
<evidence type="ECO:0000256" key="9">
    <source>
        <dbReference type="NCBIfam" id="TIGR00038"/>
    </source>
</evidence>
<dbReference type="InterPro" id="IPR008991">
    <property type="entry name" value="Translation_prot_SH3-like_sf"/>
</dbReference>
<dbReference type="RefSeq" id="WP_177270285.1">
    <property type="nucleotide sequence ID" value="NZ_JACRTA010000003.1"/>
</dbReference>
<keyword evidence="5 8" id="KW-0251">Elongation factor</keyword>
<dbReference type="PIRSF" id="PIRSF005901">
    <property type="entry name" value="EF-P"/>
    <property type="match status" value="1"/>
</dbReference>
<dbReference type="InterPro" id="IPR012340">
    <property type="entry name" value="NA-bd_OB-fold"/>
</dbReference>
<dbReference type="InterPro" id="IPR020599">
    <property type="entry name" value="Transl_elong_fac_P/YeiP"/>
</dbReference>
<dbReference type="Gene3D" id="2.40.50.140">
    <property type="entry name" value="Nucleic acid-binding proteins"/>
    <property type="match status" value="2"/>
</dbReference>
<evidence type="ECO:0000256" key="2">
    <source>
        <dbReference type="ARBA" id="ARBA00004815"/>
    </source>
</evidence>
<evidence type="ECO:0000256" key="8">
    <source>
        <dbReference type="HAMAP-Rule" id="MF_00141"/>
    </source>
</evidence>
<dbReference type="Pfam" id="PF08207">
    <property type="entry name" value="EFP_N"/>
    <property type="match status" value="1"/>
</dbReference>
<comment type="caution">
    <text evidence="13">The sequence shown here is derived from an EMBL/GenBank/DDBJ whole genome shotgun (WGS) entry which is preliminary data.</text>
</comment>
<keyword evidence="6 8" id="KW-0648">Protein biosynthesis</keyword>
<dbReference type="AlphaFoldDB" id="A0A926IAB5"/>
<comment type="pathway">
    <text evidence="2 8">Protein biosynthesis; polypeptide chain elongation.</text>
</comment>
<gene>
    <name evidence="8 13" type="primary">efp</name>
    <name evidence="13" type="ORF">H8692_09155</name>
</gene>
<comment type="subcellular location">
    <subcellularLocation>
        <location evidence="1 8">Cytoplasm</location>
    </subcellularLocation>
</comment>
<dbReference type="Pfam" id="PF01132">
    <property type="entry name" value="EFP"/>
    <property type="match status" value="1"/>
</dbReference>
<dbReference type="InterPro" id="IPR015365">
    <property type="entry name" value="Elong-fact-P_C"/>
</dbReference>
<comment type="similarity">
    <text evidence="3 8 10">Belongs to the elongation factor P family.</text>
</comment>
<evidence type="ECO:0000256" key="4">
    <source>
        <dbReference type="ARBA" id="ARBA00022490"/>
    </source>
</evidence>
<dbReference type="FunFam" id="2.40.50.140:FF:000004">
    <property type="entry name" value="Elongation factor P"/>
    <property type="match status" value="1"/>
</dbReference>
<dbReference type="HAMAP" id="MF_00141">
    <property type="entry name" value="EF_P"/>
    <property type="match status" value="1"/>
</dbReference>
<name>A0A926IAB5_9FIRM</name>
<dbReference type="SUPFAM" id="SSF50249">
    <property type="entry name" value="Nucleic acid-binding proteins"/>
    <property type="match status" value="2"/>
</dbReference>
<evidence type="ECO:0000256" key="1">
    <source>
        <dbReference type="ARBA" id="ARBA00004496"/>
    </source>
</evidence>
<comment type="function">
    <text evidence="7 8">Involved in peptide bond synthesis. Stimulates efficient translation and peptide-bond synthesis on native or reconstituted 70S ribosomes in vitro. Probably functions indirectly by altering the affinity of the ribosome for aminoacyl-tRNA, thus increasing their reactivity as acceptors for peptidyl transferase.</text>
</comment>
<dbReference type="NCBIfam" id="TIGR00038">
    <property type="entry name" value="efp"/>
    <property type="match status" value="1"/>
</dbReference>
<protein>
    <recommendedName>
        <fullName evidence="8 9">Elongation factor P</fullName>
        <shortName evidence="8">EF-P</shortName>
    </recommendedName>
</protein>
<keyword evidence="4 8" id="KW-0963">Cytoplasm</keyword>
<evidence type="ECO:0000256" key="7">
    <source>
        <dbReference type="ARBA" id="ARBA00025469"/>
    </source>
</evidence>
<dbReference type="GO" id="GO:0003746">
    <property type="term" value="F:translation elongation factor activity"/>
    <property type="evidence" value="ECO:0007669"/>
    <property type="project" value="UniProtKB-UniRule"/>
</dbReference>
<dbReference type="CDD" id="cd05794">
    <property type="entry name" value="S1_EF-P_repeat_2"/>
    <property type="match status" value="1"/>
</dbReference>
<accession>A0A926IAB5</accession>
<dbReference type="CDD" id="cd04470">
    <property type="entry name" value="S1_EF-P_repeat_1"/>
    <property type="match status" value="1"/>
</dbReference>
<proteinExistence type="inferred from homology"/>
<evidence type="ECO:0000256" key="3">
    <source>
        <dbReference type="ARBA" id="ARBA00009479"/>
    </source>
</evidence>
<feature type="domain" description="Elongation factor P C-terminal" evidence="11">
    <location>
        <begin position="129"/>
        <end position="184"/>
    </location>
</feature>
<dbReference type="PROSITE" id="PS01275">
    <property type="entry name" value="EFP"/>
    <property type="match status" value="1"/>
</dbReference>
<reference evidence="13" key="1">
    <citation type="submission" date="2020-08" db="EMBL/GenBank/DDBJ databases">
        <title>Genome public.</title>
        <authorList>
            <person name="Liu C."/>
            <person name="Sun Q."/>
        </authorList>
    </citation>
    <scope>NUCLEOTIDE SEQUENCE</scope>
    <source>
        <strain evidence="13">NSJ-24</strain>
    </source>
</reference>
<dbReference type="PANTHER" id="PTHR30053:SF12">
    <property type="entry name" value="ELONGATION FACTOR P (EF-P) FAMILY PROTEIN"/>
    <property type="match status" value="1"/>
</dbReference>
<dbReference type="InterPro" id="IPR001059">
    <property type="entry name" value="Transl_elong_P/YeiP_cen"/>
</dbReference>
<dbReference type="GO" id="GO:0005829">
    <property type="term" value="C:cytosol"/>
    <property type="evidence" value="ECO:0007669"/>
    <property type="project" value="UniProtKB-ARBA"/>
</dbReference>
<keyword evidence="14" id="KW-1185">Reference proteome</keyword>
<dbReference type="SMART" id="SM00841">
    <property type="entry name" value="Elong-fact-P_C"/>
    <property type="match status" value="1"/>
</dbReference>
<dbReference type="InterPro" id="IPR014722">
    <property type="entry name" value="Rib_uL2_dom2"/>
</dbReference>
<dbReference type="GO" id="GO:0043043">
    <property type="term" value="P:peptide biosynthetic process"/>
    <property type="evidence" value="ECO:0007669"/>
    <property type="project" value="InterPro"/>
</dbReference>
<evidence type="ECO:0000256" key="5">
    <source>
        <dbReference type="ARBA" id="ARBA00022768"/>
    </source>
</evidence>
<dbReference type="NCBIfam" id="NF001810">
    <property type="entry name" value="PRK00529.1"/>
    <property type="match status" value="1"/>
</dbReference>
<feature type="domain" description="Translation elongation factor P/YeiP central" evidence="12">
    <location>
        <begin position="67"/>
        <end position="121"/>
    </location>
</feature>
<dbReference type="Pfam" id="PF09285">
    <property type="entry name" value="Elong-fact-P_C"/>
    <property type="match status" value="1"/>
</dbReference>
<dbReference type="InterPro" id="IPR013852">
    <property type="entry name" value="Transl_elong_P/YeiP_CS"/>
</dbReference>
<dbReference type="FunFam" id="2.40.50.140:FF:000009">
    <property type="entry name" value="Elongation factor P"/>
    <property type="match status" value="1"/>
</dbReference>
<dbReference type="SMART" id="SM01185">
    <property type="entry name" value="EFP"/>
    <property type="match status" value="1"/>
</dbReference>
<dbReference type="Proteomes" id="UP000610862">
    <property type="component" value="Unassembled WGS sequence"/>
</dbReference>
<evidence type="ECO:0000256" key="10">
    <source>
        <dbReference type="RuleBase" id="RU004389"/>
    </source>
</evidence>
<dbReference type="SUPFAM" id="SSF50104">
    <property type="entry name" value="Translation proteins SH3-like domain"/>
    <property type="match status" value="1"/>
</dbReference>
<evidence type="ECO:0000259" key="11">
    <source>
        <dbReference type="SMART" id="SM00841"/>
    </source>
</evidence>
<dbReference type="InterPro" id="IPR011768">
    <property type="entry name" value="Transl_elongation_fac_P"/>
</dbReference>
<organism evidence="13 14">
    <name type="scientific">Lentihominibacter hominis</name>
    <dbReference type="NCBI Taxonomy" id="2763645"/>
    <lineage>
        <taxon>Bacteria</taxon>
        <taxon>Bacillati</taxon>
        <taxon>Bacillota</taxon>
        <taxon>Clostridia</taxon>
        <taxon>Peptostreptococcales</taxon>
        <taxon>Anaerovoracaceae</taxon>
        <taxon>Lentihominibacter</taxon>
    </lineage>
</organism>
<evidence type="ECO:0000259" key="12">
    <source>
        <dbReference type="SMART" id="SM01185"/>
    </source>
</evidence>
<dbReference type="EMBL" id="JACRTA010000003">
    <property type="protein sequence ID" value="MBC8568922.1"/>
    <property type="molecule type" value="Genomic_DNA"/>
</dbReference>
<dbReference type="PANTHER" id="PTHR30053">
    <property type="entry name" value="ELONGATION FACTOR P"/>
    <property type="match status" value="1"/>
</dbReference>
<sequence length="186" mass="21029">MIYAGDFRKGITFEIDGDPHIVIDFQHVKPGKGAAFVRTKHKNILTGAIKEESFNPDAKFPKAHIETKTMQYLYNDGELYYFMDQETYDQIPLTYDQVEDAMKYLRENDEATIKFYKGNAFLVEAPNFVDLKVIETEPGVKGDTATNVTKAATVETGAVIQVPIFIEEGEVIQIDTRSGEYLGRSK</sequence>